<evidence type="ECO:0000313" key="1">
    <source>
        <dbReference type="EMBL" id="MEJ2871766.1"/>
    </source>
</evidence>
<dbReference type="Proteomes" id="UP001385809">
    <property type="component" value="Unassembled WGS sequence"/>
</dbReference>
<accession>A0ABU8MWX1</accession>
<dbReference type="EMBL" id="JBBEGN010000028">
    <property type="protein sequence ID" value="MEJ2871766.1"/>
    <property type="molecule type" value="Genomic_DNA"/>
</dbReference>
<keyword evidence="2" id="KW-1185">Reference proteome</keyword>
<evidence type="ECO:0000313" key="2">
    <source>
        <dbReference type="Proteomes" id="UP001385809"/>
    </source>
</evidence>
<protein>
    <submittedName>
        <fullName evidence="1">Uncharacterized protein</fullName>
    </submittedName>
</protein>
<proteinExistence type="predicted"/>
<name>A0ABU8MWX1_9PSEU</name>
<sequence length="43" mass="4371">MAAVFVAMVVVAGAGFGVASSLAAYAHRNWREVRPAPAVVAEA</sequence>
<dbReference type="RefSeq" id="WP_337698342.1">
    <property type="nucleotide sequence ID" value="NZ_JBBEGN010000028.1"/>
</dbReference>
<organism evidence="1 2">
    <name type="scientific">Actinomycetospora aurantiaca</name>
    <dbReference type="NCBI Taxonomy" id="3129233"/>
    <lineage>
        <taxon>Bacteria</taxon>
        <taxon>Bacillati</taxon>
        <taxon>Actinomycetota</taxon>
        <taxon>Actinomycetes</taxon>
        <taxon>Pseudonocardiales</taxon>
        <taxon>Pseudonocardiaceae</taxon>
        <taxon>Actinomycetospora</taxon>
    </lineage>
</organism>
<comment type="caution">
    <text evidence="1">The sequence shown here is derived from an EMBL/GenBank/DDBJ whole genome shotgun (WGS) entry which is preliminary data.</text>
</comment>
<gene>
    <name evidence="1" type="ORF">WCD74_28680</name>
</gene>
<reference evidence="1 2" key="1">
    <citation type="submission" date="2024-03" db="EMBL/GenBank/DDBJ databases">
        <title>Actinomycetospora sp. OC33-EN08, a novel actinomycete isolated from wild orchid (Aerides multiflora).</title>
        <authorList>
            <person name="Suriyachadkun C."/>
        </authorList>
    </citation>
    <scope>NUCLEOTIDE SEQUENCE [LARGE SCALE GENOMIC DNA]</scope>
    <source>
        <strain evidence="1 2">OC33-EN08</strain>
    </source>
</reference>